<sequence length="166" mass="19207">MRVYIRATQGSIYTDNDFDNNYQRAEGSSLDIGVYHVFSFASHPQDQFKNFKDQIATRVGSLPIAVQVSSKRPLTKSRIASLKVFVNDVKRHYHQPVIIWTSRPIANQLKLGHVWINNSPSPQEWLMVLNPKETLNLNGQDNNVTQFVFNGNHRNWREFSDLNHIN</sequence>
<dbReference type="AlphaFoldDB" id="A0A4P6ZJF3"/>
<organism evidence="2 3">
    <name type="scientific">Acetilactobacillus jinshanensis</name>
    <dbReference type="NCBI Taxonomy" id="1720083"/>
    <lineage>
        <taxon>Bacteria</taxon>
        <taxon>Bacillati</taxon>
        <taxon>Bacillota</taxon>
        <taxon>Bacilli</taxon>
        <taxon>Lactobacillales</taxon>
        <taxon>Lactobacillaceae</taxon>
        <taxon>Acetilactobacillus</taxon>
    </lineage>
</organism>
<proteinExistence type="inferred from homology"/>
<dbReference type="Pfam" id="PF01183">
    <property type="entry name" value="Glyco_hydro_25"/>
    <property type="match status" value="1"/>
</dbReference>
<reference evidence="3" key="1">
    <citation type="submission" date="2018-12" db="EMBL/GenBank/DDBJ databases">
        <title>A new species of lactobacillus.</title>
        <authorList>
            <person name="Jian Y."/>
            <person name="Xin L."/>
            <person name="Hong Z.J."/>
            <person name="Ming L.Z."/>
            <person name="Hong X.Z."/>
        </authorList>
    </citation>
    <scope>NUCLEOTIDE SEQUENCE [LARGE SCALE GENOMIC DNA]</scope>
    <source>
        <strain evidence="3">HSLZ-75</strain>
    </source>
</reference>
<dbReference type="GO" id="GO:0003796">
    <property type="term" value="F:lysozyme activity"/>
    <property type="evidence" value="ECO:0007669"/>
    <property type="project" value="InterPro"/>
</dbReference>
<evidence type="ECO:0008006" key="4">
    <source>
        <dbReference type="Google" id="ProtNLM"/>
    </source>
</evidence>
<dbReference type="InterPro" id="IPR002053">
    <property type="entry name" value="Glyco_hydro_25"/>
</dbReference>
<evidence type="ECO:0000256" key="1">
    <source>
        <dbReference type="ARBA" id="ARBA00010646"/>
    </source>
</evidence>
<dbReference type="SUPFAM" id="SSF51445">
    <property type="entry name" value="(Trans)glycosidases"/>
    <property type="match status" value="1"/>
</dbReference>
<gene>
    <name evidence="2" type="ORF">ELX58_01530</name>
</gene>
<name>A0A4P6ZJF3_9LACO</name>
<comment type="similarity">
    <text evidence="1">Belongs to the glycosyl hydrolase 25 family.</text>
</comment>
<keyword evidence="3" id="KW-1185">Reference proteome</keyword>
<dbReference type="Gene3D" id="3.20.20.80">
    <property type="entry name" value="Glycosidases"/>
    <property type="match status" value="1"/>
</dbReference>
<dbReference type="GO" id="GO:0009253">
    <property type="term" value="P:peptidoglycan catabolic process"/>
    <property type="evidence" value="ECO:0007669"/>
    <property type="project" value="InterPro"/>
</dbReference>
<dbReference type="Proteomes" id="UP000294321">
    <property type="component" value="Chromosome"/>
</dbReference>
<protein>
    <recommendedName>
        <fullName evidence="4">Lysozyme</fullName>
    </recommendedName>
</protein>
<dbReference type="GO" id="GO:0016998">
    <property type="term" value="P:cell wall macromolecule catabolic process"/>
    <property type="evidence" value="ECO:0007669"/>
    <property type="project" value="InterPro"/>
</dbReference>
<dbReference type="PROSITE" id="PS51904">
    <property type="entry name" value="GLYCOSYL_HYDROL_F25_2"/>
    <property type="match status" value="1"/>
</dbReference>
<dbReference type="KEGG" id="lji:ELX58_01530"/>
<accession>A0A4P6ZJF3</accession>
<dbReference type="EMBL" id="CP034726">
    <property type="protein sequence ID" value="QBP17865.1"/>
    <property type="molecule type" value="Genomic_DNA"/>
</dbReference>
<evidence type="ECO:0000313" key="3">
    <source>
        <dbReference type="Proteomes" id="UP000294321"/>
    </source>
</evidence>
<dbReference type="InterPro" id="IPR017853">
    <property type="entry name" value="GH"/>
</dbReference>
<dbReference type="OrthoDB" id="2151413at2"/>
<evidence type="ECO:0000313" key="2">
    <source>
        <dbReference type="EMBL" id="QBP17865.1"/>
    </source>
</evidence>